<dbReference type="AlphaFoldDB" id="M7ZN89"/>
<sequence length="52" mass="5575">MARLGTPRYSSFYLGVEDTGAHLLVFSLRLVVDIDNDNDGGATTVVPGHGRN</sequence>
<organism evidence="1">
    <name type="scientific">Triticum urartu</name>
    <name type="common">Red wild einkorn</name>
    <name type="synonym">Crithodium urartu</name>
    <dbReference type="NCBI Taxonomy" id="4572"/>
    <lineage>
        <taxon>Eukaryota</taxon>
        <taxon>Viridiplantae</taxon>
        <taxon>Streptophyta</taxon>
        <taxon>Embryophyta</taxon>
        <taxon>Tracheophyta</taxon>
        <taxon>Spermatophyta</taxon>
        <taxon>Magnoliopsida</taxon>
        <taxon>Liliopsida</taxon>
        <taxon>Poales</taxon>
        <taxon>Poaceae</taxon>
        <taxon>BOP clade</taxon>
        <taxon>Pooideae</taxon>
        <taxon>Triticodae</taxon>
        <taxon>Triticeae</taxon>
        <taxon>Triticinae</taxon>
        <taxon>Triticum</taxon>
    </lineage>
</organism>
<proteinExistence type="predicted"/>
<name>M7ZN89_TRIUA</name>
<dbReference type="EMBL" id="KD189403">
    <property type="protein sequence ID" value="EMS53825.1"/>
    <property type="molecule type" value="Genomic_DNA"/>
</dbReference>
<reference evidence="1" key="1">
    <citation type="journal article" date="2013" name="Nature">
        <title>Draft genome of the wheat A-genome progenitor Triticum urartu.</title>
        <authorList>
            <person name="Ling H.Q."/>
            <person name="Zhao S."/>
            <person name="Liu D."/>
            <person name="Wang J."/>
            <person name="Sun H."/>
            <person name="Zhang C."/>
            <person name="Fan H."/>
            <person name="Li D."/>
            <person name="Dong L."/>
            <person name="Tao Y."/>
            <person name="Gao C."/>
            <person name="Wu H."/>
            <person name="Li Y."/>
            <person name="Cui Y."/>
            <person name="Guo X."/>
            <person name="Zheng S."/>
            <person name="Wang B."/>
            <person name="Yu K."/>
            <person name="Liang Q."/>
            <person name="Yang W."/>
            <person name="Lou X."/>
            <person name="Chen J."/>
            <person name="Feng M."/>
            <person name="Jian J."/>
            <person name="Zhang X."/>
            <person name="Luo G."/>
            <person name="Jiang Y."/>
            <person name="Liu J."/>
            <person name="Wang Z."/>
            <person name="Sha Y."/>
            <person name="Zhang B."/>
            <person name="Wu H."/>
            <person name="Tang D."/>
            <person name="Shen Q."/>
            <person name="Xue P."/>
            <person name="Zou S."/>
            <person name="Wang X."/>
            <person name="Liu X."/>
            <person name="Wang F."/>
            <person name="Yang Y."/>
            <person name="An X."/>
            <person name="Dong Z."/>
            <person name="Zhang K."/>
            <person name="Zhang X."/>
            <person name="Luo M.C."/>
            <person name="Dvorak J."/>
            <person name="Tong Y."/>
            <person name="Wang J."/>
            <person name="Yang H."/>
            <person name="Li Z."/>
            <person name="Wang D."/>
            <person name="Zhang A."/>
            <person name="Wang J."/>
        </authorList>
    </citation>
    <scope>NUCLEOTIDE SEQUENCE</scope>
</reference>
<protein>
    <submittedName>
        <fullName evidence="1">Uncharacterized protein</fullName>
    </submittedName>
</protein>
<accession>M7ZN89</accession>
<gene>
    <name evidence="1" type="ORF">TRIUR3_28029</name>
</gene>
<evidence type="ECO:0000313" key="1">
    <source>
        <dbReference type="EMBL" id="EMS53825.1"/>
    </source>
</evidence>